<name>A0ABC9VVX9_GRUJA</name>
<accession>A0ABC9VVX9</accession>
<sequence length="95" mass="10913">MVFLARFHHTAGHKREHGRVPVVAAFEPLLQEIRLQQQPQEQLRGWGFPLYKDFEKPAGSERRISSIRDRKGSRNILEQEVPPYSTWCGAGSIST</sequence>
<keyword evidence="2" id="KW-1185">Reference proteome</keyword>
<reference evidence="1 2" key="1">
    <citation type="submission" date="2024-06" db="EMBL/GenBank/DDBJ databases">
        <title>The draft genome of Grus japonensis, version 3.</title>
        <authorList>
            <person name="Nabeshima K."/>
            <person name="Suzuki S."/>
            <person name="Onuma M."/>
        </authorList>
    </citation>
    <scope>NUCLEOTIDE SEQUENCE [LARGE SCALE GENOMIC DNA]</scope>
    <source>
        <strain evidence="1 2">451A</strain>
    </source>
</reference>
<protein>
    <submittedName>
        <fullName evidence="1">Uncharacterized protein</fullName>
    </submittedName>
</protein>
<dbReference type="AlphaFoldDB" id="A0ABC9VVX9"/>
<evidence type="ECO:0000313" key="2">
    <source>
        <dbReference type="Proteomes" id="UP001623348"/>
    </source>
</evidence>
<organism evidence="1 2">
    <name type="scientific">Grus japonensis</name>
    <name type="common">Japanese crane</name>
    <name type="synonym">Red-crowned crane</name>
    <dbReference type="NCBI Taxonomy" id="30415"/>
    <lineage>
        <taxon>Eukaryota</taxon>
        <taxon>Metazoa</taxon>
        <taxon>Chordata</taxon>
        <taxon>Craniata</taxon>
        <taxon>Vertebrata</taxon>
        <taxon>Euteleostomi</taxon>
        <taxon>Archelosauria</taxon>
        <taxon>Archosauria</taxon>
        <taxon>Dinosauria</taxon>
        <taxon>Saurischia</taxon>
        <taxon>Theropoda</taxon>
        <taxon>Coelurosauria</taxon>
        <taxon>Aves</taxon>
        <taxon>Neognathae</taxon>
        <taxon>Neoaves</taxon>
        <taxon>Gruiformes</taxon>
        <taxon>Gruidae</taxon>
        <taxon>Grus</taxon>
    </lineage>
</organism>
<comment type="caution">
    <text evidence="1">The sequence shown here is derived from an EMBL/GenBank/DDBJ whole genome shotgun (WGS) entry which is preliminary data.</text>
</comment>
<dbReference type="EMBL" id="BAAFJT010000001">
    <property type="protein sequence ID" value="GAB0177550.1"/>
    <property type="molecule type" value="Genomic_DNA"/>
</dbReference>
<proteinExistence type="predicted"/>
<gene>
    <name evidence="1" type="ORF">GRJ2_000220300</name>
</gene>
<dbReference type="Proteomes" id="UP001623348">
    <property type="component" value="Unassembled WGS sequence"/>
</dbReference>
<evidence type="ECO:0000313" key="1">
    <source>
        <dbReference type="EMBL" id="GAB0177550.1"/>
    </source>
</evidence>